<dbReference type="EMBL" id="HE580273">
    <property type="protein sequence ID" value="CCD26129.2"/>
    <property type="molecule type" value="Genomic_DNA"/>
</dbReference>
<dbReference type="EC" id="3.1.13.-" evidence="5"/>
<dbReference type="OrthoDB" id="372487at2759"/>
<dbReference type="Pfam" id="PF18332">
    <property type="entry name" value="XRN1_D1"/>
    <property type="match status" value="1"/>
</dbReference>
<keyword evidence="2 5" id="KW-0378">Hydrolase</keyword>
<dbReference type="GO" id="GO:0000932">
    <property type="term" value="C:P-body"/>
    <property type="evidence" value="ECO:0007669"/>
    <property type="project" value="EnsemblFungi"/>
</dbReference>
<keyword evidence="3 5" id="KW-0269">Exonuclease</keyword>
<dbReference type="OMA" id="VASWPWF"/>
<dbReference type="InterPro" id="IPR014722">
    <property type="entry name" value="Rib_uL2_dom2"/>
</dbReference>
<dbReference type="InterPro" id="IPR041412">
    <property type="entry name" value="Xrn1_helical"/>
</dbReference>
<dbReference type="InterPro" id="IPR047007">
    <property type="entry name" value="XRN1_D1_sf"/>
</dbReference>
<dbReference type="InterPro" id="IPR027073">
    <property type="entry name" value="5_3_exoribonuclease"/>
</dbReference>
<dbReference type="PANTHER" id="PTHR12341:SF7">
    <property type="entry name" value="5'-3' EXORIBONUCLEASE 1"/>
    <property type="match status" value="1"/>
</dbReference>
<dbReference type="KEGG" id="ndi:NDAI_0G03520"/>
<feature type="compositionally biased region" description="Basic and acidic residues" evidence="6">
    <location>
        <begin position="1463"/>
        <end position="1477"/>
    </location>
</feature>
<dbReference type="InterPro" id="IPR047008">
    <property type="entry name" value="XRN1_SH3_sf"/>
</dbReference>
<evidence type="ECO:0000256" key="3">
    <source>
        <dbReference type="ARBA" id="ARBA00022839"/>
    </source>
</evidence>
<sequence>MGIPKFFRYISERWPMILQLIEGTQIPEFDNLYLDMNSILHTCTHGNDDDVTKRMTEEEVFAKIFTYIDHLFQTIKPKKVFYMAIDGVAPRAKMNQQRSRRFRTAMDAENALQKALENGEEIPKGEPFDSNSITPGTEFMAKLTKNLKYFIHEKISNDAQWREVEIIFSGHEAPGEGEHKIMDFIRTLRAQKGFDHNTRHCIYGLDADLIILGLSTHAPHFALLREEVVFGRRNPNQAKTLENQNFYLLHLSLLREYMELEFKEIADEMQFEFDFERVLDDFVLVMFVIGNDFLPNLPDLHLNKGAFVVLLQTFKEALLHSDGYINEHGKINLERLRVWLQYLSQFELMNFEKNDIDVEWFNQQLENISLEGERKRARIGKKLLIKQQKKIVGMVKPWIIKEMSEKIPIGTPDEQIPTLPLTNENIVENLDFLKKFAFDLGLIVVHSKSKDTYSLRIDLDGFDASESEEEHVKRLSSLRKTIKSYQQAVLVEDADELQREQDLYNTRFESWKKDYYKDKLGFKADIEENITKLTKNYVEGLQWVLYYYYRGCPSWGWYYRYHYAPRISDLEKGLDQVIEFAKDNPFKPFEQLMSVLPERSKNLIPPVLRPLMYDPKSPILDFYPTEVKLDKNGKTADWEAVVLLPFVDETRLIDAMKPYLSKLSPEEKARNSFGKPLTFTFNPQVDLVYKSPLSGLFSDLEHDHCVEKEYSQPSMEGLNFIYGLLPKAKTGTELLAGFPTLLTLPFKYQLEYNESLVFQQPSRQQSMVLHMDDIYEENNLTLEELSKRYIGRIIYTRWPYLRESKLIGLMNEETVYERKEHIDADKKRHHTRIKRSADNADKKLFNSLKKSMLRNYSKQKAVILDDIRAIVKVLPVVGLTRTENGAFVKNYASQPDYYPLQLMVESISNKDERYIEKPPLPIKEEFPEGSHAIFLGDYAYGGEVIIDGYNNEKRLKITVKKRSVKAEPTIGKERAQQDRNLVQYIPSFLIAKKLGMHPLLLSRLTSKFMVADGNGRHINVGIPVKFEAKHEKVLGYARKGTRGWEYSNLTIQLITEYKSRFPHFFEKLAKVGNGIPIFEDLYPDLSSSETSKMLDQIKAWVKFATEKFVVVSIESDSLTKSSIIAVEEVIQHYSMLPLHPEKKQLANVPRQAILSPRSSLGLLRTQKFELGDRVMYVQDSGKVPLFSKGTVVGYTTLGLNLSIQVLFDHEIVAGNTFGGRLRTKRGLGLDASFLLNLTNKQLVYHSKASKKVAENKTTRKHVKPTNIPNVQKNNKEKVDDIRKKQAHDLLSIIKKSDGHNEVNATVQEDNNSVSVPGDTETTTTVTSIGSTETKKIDGVKDIVLPPNTNVANSIFNAVLHQYDPQTNVAPVAPIAPVNNNTAPMPGLPYNMPEGFATNGLPPMGHPNMGVPIGPPHIYNGSMIPQMNNMQLHPQMYHGAVNMVPVAQEDSAKLTNLIKGNKNTSDKQMKSKAKEVASKRSKKPSSSKSTIVNGKDNSASTKNSVSGDKKKNETNKSKPVKTSDGKIKIKGRPNSSKSITKPAVQSEGK</sequence>
<dbReference type="GO" id="GO:0070479">
    <property type="term" value="P:nuclear-transcribed mRNA catabolic process, 5'-3' exonucleolytic nonsense-mediated decay"/>
    <property type="evidence" value="ECO:0007669"/>
    <property type="project" value="EnsemblFungi"/>
</dbReference>
<reference evidence="12 13" key="1">
    <citation type="journal article" date="2011" name="Proc. Natl. Acad. Sci. U.S.A.">
        <title>Evolutionary erosion of yeast sex chromosomes by mating-type switching accidents.</title>
        <authorList>
            <person name="Gordon J.L."/>
            <person name="Armisen D."/>
            <person name="Proux-Wera E."/>
            <person name="Oheigeartaigh S.S."/>
            <person name="Byrne K.P."/>
            <person name="Wolfe K.H."/>
        </authorList>
    </citation>
    <scope>NUCLEOTIDE SEQUENCE [LARGE SCALE GENOMIC DNA]</scope>
    <source>
        <strain evidence="13">ATCC 10597 / BCRC 20456 / CBS 421 / NBRC 0211 / NRRL Y-12639</strain>
    </source>
</reference>
<dbReference type="Gene3D" id="1.25.40.1050">
    <property type="match status" value="1"/>
</dbReference>
<dbReference type="GO" id="GO:0110155">
    <property type="term" value="P:NAD-cap decapping"/>
    <property type="evidence" value="ECO:0007669"/>
    <property type="project" value="EnsemblFungi"/>
</dbReference>
<dbReference type="Gene3D" id="3.40.50.12390">
    <property type="match status" value="2"/>
</dbReference>
<dbReference type="GO" id="GO:0016242">
    <property type="term" value="P:negative regulation of macroautophagy"/>
    <property type="evidence" value="ECO:0007669"/>
    <property type="project" value="EnsemblFungi"/>
</dbReference>
<dbReference type="Gene3D" id="2.30.30.30">
    <property type="match status" value="1"/>
</dbReference>
<dbReference type="Pfam" id="PF03159">
    <property type="entry name" value="XRN_N"/>
    <property type="match status" value="1"/>
</dbReference>
<dbReference type="GO" id="GO:0060261">
    <property type="term" value="P:positive regulation of transcription initiation by RNA polymerase II"/>
    <property type="evidence" value="ECO:0007669"/>
    <property type="project" value="EnsemblFungi"/>
</dbReference>
<dbReference type="InterPro" id="IPR041106">
    <property type="entry name" value="XRN1_D2_D3"/>
</dbReference>
<dbReference type="GO" id="GO:0031370">
    <property type="term" value="F:eukaryotic initiation factor 4G binding"/>
    <property type="evidence" value="ECO:0007669"/>
    <property type="project" value="EnsemblFungi"/>
</dbReference>
<dbReference type="GO" id="GO:0006364">
    <property type="term" value="P:rRNA processing"/>
    <property type="evidence" value="ECO:0007669"/>
    <property type="project" value="EnsemblFungi"/>
</dbReference>
<dbReference type="GO" id="GO:0043144">
    <property type="term" value="P:sno(s)RNA processing"/>
    <property type="evidence" value="ECO:0007669"/>
    <property type="project" value="EnsemblFungi"/>
</dbReference>
<dbReference type="PANTHER" id="PTHR12341">
    <property type="entry name" value="5'-&gt;3' EXORIBONUCLEASE"/>
    <property type="match status" value="1"/>
</dbReference>
<dbReference type="HOGENOM" id="CLU_001581_1_2_1"/>
<feature type="domain" description="Xrn1 N-terminal" evidence="7">
    <location>
        <begin position="1"/>
        <end position="227"/>
    </location>
</feature>
<protein>
    <recommendedName>
        <fullName evidence="5">5'-3' exoribonuclease 1</fullName>
        <ecNumber evidence="5">3.1.13.-</ecNumber>
    </recommendedName>
</protein>
<dbReference type="GO" id="GO:0003682">
    <property type="term" value="F:chromatin binding"/>
    <property type="evidence" value="ECO:0007669"/>
    <property type="project" value="EnsemblFungi"/>
</dbReference>
<evidence type="ECO:0000313" key="13">
    <source>
        <dbReference type="Proteomes" id="UP000000689"/>
    </source>
</evidence>
<proteinExistence type="inferred from homology"/>
<evidence type="ECO:0000256" key="4">
    <source>
        <dbReference type="ARBA" id="ARBA00038299"/>
    </source>
</evidence>
<dbReference type="eggNOG" id="KOG2045">
    <property type="taxonomic scope" value="Eukaryota"/>
</dbReference>
<keyword evidence="5" id="KW-0866">Nonsense-mediated mRNA decay</keyword>
<keyword evidence="5" id="KW-0694">RNA-binding</keyword>
<dbReference type="GO" id="GO:0006995">
    <property type="term" value="P:cellular response to nitrogen starvation"/>
    <property type="evidence" value="ECO:0007669"/>
    <property type="project" value="EnsemblFungi"/>
</dbReference>
<comment type="similarity">
    <text evidence="4 5">Belongs to the 5'-3' exonuclease family.</text>
</comment>
<organism evidence="12 13">
    <name type="scientific">Naumovozyma dairenensis (strain ATCC 10597 / BCRC 20456 / CBS 421 / NBRC 0211 / NRRL Y-12639)</name>
    <name type="common">Saccharomyces dairenensis</name>
    <dbReference type="NCBI Taxonomy" id="1071378"/>
    <lineage>
        <taxon>Eukaryota</taxon>
        <taxon>Fungi</taxon>
        <taxon>Dikarya</taxon>
        <taxon>Ascomycota</taxon>
        <taxon>Saccharomycotina</taxon>
        <taxon>Saccharomycetes</taxon>
        <taxon>Saccharomycetales</taxon>
        <taxon>Saccharomycetaceae</taxon>
        <taxon>Naumovozyma</taxon>
    </lineage>
</organism>
<feature type="domain" description="Xrn1 helical" evidence="8">
    <location>
        <begin position="273"/>
        <end position="675"/>
    </location>
</feature>
<dbReference type="Pfam" id="PF17846">
    <property type="entry name" value="XRN_M"/>
    <property type="match status" value="1"/>
</dbReference>
<feature type="compositionally biased region" description="Basic and acidic residues" evidence="6">
    <location>
        <begin position="1506"/>
        <end position="1526"/>
    </location>
</feature>
<dbReference type="GO" id="GO:0006413">
    <property type="term" value="P:translational initiation"/>
    <property type="evidence" value="ECO:0007669"/>
    <property type="project" value="EnsemblFungi"/>
</dbReference>
<dbReference type="Pfam" id="PF18334">
    <property type="entry name" value="XRN1_D2_D3"/>
    <property type="match status" value="1"/>
</dbReference>
<dbReference type="GO" id="GO:0010494">
    <property type="term" value="C:cytoplasmic stress granule"/>
    <property type="evidence" value="ECO:0007669"/>
    <property type="project" value="EnsemblFungi"/>
</dbReference>
<dbReference type="GeneID" id="11495629"/>
<dbReference type="GO" id="GO:0032204">
    <property type="term" value="P:regulation of telomere maintenance"/>
    <property type="evidence" value="ECO:0007669"/>
    <property type="project" value="EnsemblFungi"/>
</dbReference>
<comment type="subcellular location">
    <subcellularLocation>
        <location evidence="5">Cytoplasm</location>
    </subcellularLocation>
</comment>
<evidence type="ECO:0000256" key="2">
    <source>
        <dbReference type="ARBA" id="ARBA00022801"/>
    </source>
</evidence>
<evidence type="ECO:0000259" key="10">
    <source>
        <dbReference type="Pfam" id="PF18332"/>
    </source>
</evidence>
<evidence type="ECO:0000259" key="8">
    <source>
        <dbReference type="Pfam" id="PF17846"/>
    </source>
</evidence>
<dbReference type="FunFam" id="2.30.30.750:FF:000002">
    <property type="entry name" value="5'-3' exoribonuclease 1"/>
    <property type="match status" value="1"/>
</dbReference>
<dbReference type="GO" id="GO:0070651">
    <property type="term" value="P:nonfunctional rRNA decay"/>
    <property type="evidence" value="ECO:0007669"/>
    <property type="project" value="EnsemblFungi"/>
</dbReference>
<dbReference type="Pfam" id="PF18129">
    <property type="entry name" value="SH3_12"/>
    <property type="match status" value="1"/>
</dbReference>
<dbReference type="GO" id="GO:0003723">
    <property type="term" value="F:RNA binding"/>
    <property type="evidence" value="ECO:0007669"/>
    <property type="project" value="UniProtKB-KW"/>
</dbReference>
<feature type="region of interest" description="Disordered" evidence="6">
    <location>
        <begin position="1457"/>
        <end position="1548"/>
    </location>
</feature>
<feature type="domain" description="5'-3' exoribonuclease 1 SH3-like" evidence="9">
    <location>
        <begin position="1166"/>
        <end position="1236"/>
    </location>
</feature>
<dbReference type="GO" id="GO:0061157">
    <property type="term" value="P:mRNA destabilization"/>
    <property type="evidence" value="ECO:0007669"/>
    <property type="project" value="EnsemblFungi"/>
</dbReference>
<evidence type="ECO:0000256" key="5">
    <source>
        <dbReference type="PIRNR" id="PIRNR006743"/>
    </source>
</evidence>
<dbReference type="FunFam" id="3.40.50.12390:FF:000002">
    <property type="entry name" value="5'-3' exoribonuclease 1"/>
    <property type="match status" value="1"/>
</dbReference>
<dbReference type="GO" id="GO:0005634">
    <property type="term" value="C:nucleus"/>
    <property type="evidence" value="ECO:0007669"/>
    <property type="project" value="EnsemblFungi"/>
</dbReference>
<dbReference type="GO" id="GO:0007089">
    <property type="term" value="P:traversing start control point of mitotic cell cycle"/>
    <property type="evidence" value="ECO:0007669"/>
    <property type="project" value="EnsemblFungi"/>
</dbReference>
<feature type="domain" description="5'-3' exoribonuclease 1 D1" evidence="10">
    <location>
        <begin position="723"/>
        <end position="917"/>
    </location>
</feature>
<feature type="compositionally biased region" description="Polar residues" evidence="6">
    <location>
        <begin position="1489"/>
        <end position="1505"/>
    </location>
</feature>
<dbReference type="InterPro" id="IPR041385">
    <property type="entry name" value="SH3_12"/>
</dbReference>
<dbReference type="PIRSF" id="PIRSF006743">
    <property type="entry name" value="Exonuclease_Xnr1"/>
    <property type="match status" value="1"/>
</dbReference>
<dbReference type="GO" id="GO:0016078">
    <property type="term" value="P:tRNA decay"/>
    <property type="evidence" value="ECO:0007669"/>
    <property type="project" value="EnsemblFungi"/>
</dbReference>
<dbReference type="STRING" id="1071378.G0WEB8"/>
<dbReference type="GO" id="GO:0070966">
    <property type="term" value="P:nuclear-transcribed mRNA catabolic process, no-go decay"/>
    <property type="evidence" value="ECO:0007669"/>
    <property type="project" value="EnsemblFungi"/>
</dbReference>
<evidence type="ECO:0000256" key="6">
    <source>
        <dbReference type="SAM" id="MobiDB-lite"/>
    </source>
</evidence>
<dbReference type="GO" id="GO:0032968">
    <property type="term" value="P:positive regulation of transcription elongation by RNA polymerase II"/>
    <property type="evidence" value="ECO:0007669"/>
    <property type="project" value="EnsemblFungi"/>
</dbReference>
<comment type="function">
    <text evidence="5">Multifunctional protein that exhibits several independent functions at different levels of the cellular processes. 5'-3' exonuclease component of the nonsense-mediated mRNA decay (NMD) which is a highly conserved mRNA degradation pathway, an RNA surveillance system whose role is to identify and rid cells of mRNA with premature termination codons and thus prevents accumulation of potentially harmful truncated proteins.</text>
</comment>
<accession>G0WEB8</accession>
<gene>
    <name evidence="12" type="primary">NDAI0G03520</name>
    <name evidence="12" type="ordered locus">NDAI_0G03520</name>
</gene>
<dbReference type="Proteomes" id="UP000000689">
    <property type="component" value="Chromosome 7"/>
</dbReference>
<feature type="domain" description="Exoribonuclease Xrn1 D2/D3" evidence="11">
    <location>
        <begin position="921"/>
        <end position="1148"/>
    </location>
</feature>
<dbReference type="Gene3D" id="2.30.30.750">
    <property type="match status" value="1"/>
</dbReference>
<evidence type="ECO:0000256" key="1">
    <source>
        <dbReference type="ARBA" id="ARBA00022722"/>
    </source>
</evidence>
<name>G0WEB8_NAUDC</name>
<dbReference type="CDD" id="cd18673">
    <property type="entry name" value="PIN_XRN1-2-like"/>
    <property type="match status" value="1"/>
</dbReference>
<evidence type="ECO:0000313" key="12">
    <source>
        <dbReference type="EMBL" id="CCD26129.2"/>
    </source>
</evidence>
<dbReference type="InterPro" id="IPR016494">
    <property type="entry name" value="5_3_exoribonuclease_1"/>
</dbReference>
<dbReference type="InterPro" id="IPR004859">
    <property type="entry name" value="Xrn1_N"/>
</dbReference>
<dbReference type="Gene3D" id="3.30.1370.250">
    <property type="match status" value="1"/>
</dbReference>
<dbReference type="Gene3D" id="2.170.260.40">
    <property type="match status" value="1"/>
</dbReference>
<dbReference type="InterPro" id="IPR040992">
    <property type="entry name" value="XRN1_D1"/>
</dbReference>
<dbReference type="RefSeq" id="XP_003671372.2">
    <property type="nucleotide sequence ID" value="XM_003671324.2"/>
</dbReference>
<dbReference type="GO" id="GO:0090512">
    <property type="term" value="C:eisosome membrane domain/MCC"/>
    <property type="evidence" value="ECO:0007669"/>
    <property type="project" value="EnsemblFungi"/>
</dbReference>
<keyword evidence="1 5" id="KW-0540">Nuclease</keyword>
<dbReference type="Gene3D" id="6.10.140.950">
    <property type="match status" value="1"/>
</dbReference>
<evidence type="ECO:0000259" key="7">
    <source>
        <dbReference type="Pfam" id="PF03159"/>
    </source>
</evidence>
<evidence type="ECO:0000259" key="9">
    <source>
        <dbReference type="Pfam" id="PF18129"/>
    </source>
</evidence>
<evidence type="ECO:0000259" key="11">
    <source>
        <dbReference type="Pfam" id="PF18334"/>
    </source>
</evidence>
<keyword evidence="13" id="KW-1185">Reference proteome</keyword>
<keyword evidence="5" id="KW-0963">Cytoplasm</keyword>
<dbReference type="GO" id="GO:0004534">
    <property type="term" value="F:5'-3' RNA exonuclease activity"/>
    <property type="evidence" value="ECO:0007669"/>
    <property type="project" value="EnsemblFungi"/>
</dbReference>